<evidence type="ECO:0000256" key="3">
    <source>
        <dbReference type="SAM" id="MobiDB-lite"/>
    </source>
</evidence>
<evidence type="ECO:0000313" key="7">
    <source>
        <dbReference type="Proteomes" id="UP001058860"/>
    </source>
</evidence>
<keyword evidence="2" id="KW-0378">Hydrolase</keyword>
<reference evidence="7" key="1">
    <citation type="submission" date="2021-11" db="EMBL/GenBank/DDBJ databases">
        <title>Cultivation dependent microbiological survey of springs from the worlds oldest radium mine currently devoted to the extraction of radon-saturated water.</title>
        <authorList>
            <person name="Kapinusova G."/>
            <person name="Smrhova T."/>
            <person name="Strejcek M."/>
            <person name="Suman J."/>
            <person name="Jani K."/>
            <person name="Pajer P."/>
            <person name="Uhlik O."/>
        </authorList>
    </citation>
    <scope>NUCLEOTIDE SEQUENCE [LARGE SCALE GENOMIC DNA]</scope>
    <source>
        <strain evidence="7">J379</strain>
    </source>
</reference>
<dbReference type="InterPro" id="IPR051344">
    <property type="entry name" value="Vgb"/>
</dbReference>
<feature type="compositionally biased region" description="Low complexity" evidence="3">
    <location>
        <begin position="573"/>
        <end position="597"/>
    </location>
</feature>
<feature type="chain" id="PRO_5046800688" description="P/Homo B domain-containing protein" evidence="4">
    <location>
        <begin position="32"/>
        <end position="626"/>
    </location>
</feature>
<protein>
    <recommendedName>
        <fullName evidence="5">P/Homo B domain-containing protein</fullName>
    </recommendedName>
</protein>
<dbReference type="InterPro" id="IPR002884">
    <property type="entry name" value="P_dom"/>
</dbReference>
<name>A0ABY5PNK0_9ACTN</name>
<accession>A0ABY5PNK0</accession>
<evidence type="ECO:0000313" key="6">
    <source>
        <dbReference type="EMBL" id="UUY05902.1"/>
    </source>
</evidence>
<dbReference type="Pfam" id="PF24684">
    <property type="entry name" value="Vgb_lyase"/>
    <property type="match status" value="1"/>
</dbReference>
<evidence type="ECO:0000256" key="2">
    <source>
        <dbReference type="ARBA" id="ARBA00022801"/>
    </source>
</evidence>
<keyword evidence="1" id="KW-0645">Protease</keyword>
<dbReference type="SUPFAM" id="SSF63829">
    <property type="entry name" value="Calcium-dependent phosphotriesterase"/>
    <property type="match status" value="1"/>
</dbReference>
<dbReference type="InterPro" id="IPR015943">
    <property type="entry name" value="WD40/YVTN_repeat-like_dom_sf"/>
</dbReference>
<dbReference type="EMBL" id="CP088295">
    <property type="protein sequence ID" value="UUY05902.1"/>
    <property type="molecule type" value="Genomic_DNA"/>
</dbReference>
<gene>
    <name evidence="6" type="ORF">LRS13_10415</name>
</gene>
<feature type="compositionally biased region" description="Low complexity" evidence="3">
    <location>
        <begin position="606"/>
        <end position="617"/>
    </location>
</feature>
<feature type="compositionally biased region" description="Pro residues" evidence="3">
    <location>
        <begin position="490"/>
        <end position="514"/>
    </location>
</feature>
<evidence type="ECO:0000256" key="4">
    <source>
        <dbReference type="SAM" id="SignalP"/>
    </source>
</evidence>
<dbReference type="PANTHER" id="PTHR40274">
    <property type="entry name" value="VIRGINIAMYCIN B LYASE"/>
    <property type="match status" value="1"/>
</dbReference>
<feature type="region of interest" description="Disordered" evidence="3">
    <location>
        <begin position="483"/>
        <end position="533"/>
    </location>
</feature>
<keyword evidence="4" id="KW-0732">Signal</keyword>
<proteinExistence type="predicted"/>
<evidence type="ECO:0000259" key="5">
    <source>
        <dbReference type="PROSITE" id="PS51829"/>
    </source>
</evidence>
<feature type="signal peptide" evidence="4">
    <location>
        <begin position="1"/>
        <end position="31"/>
    </location>
</feature>
<dbReference type="RefSeq" id="WP_353866342.1">
    <property type="nucleotide sequence ID" value="NZ_CP088295.1"/>
</dbReference>
<dbReference type="PANTHER" id="PTHR40274:SF3">
    <property type="entry name" value="VIRGINIAMYCIN B LYASE"/>
    <property type="match status" value="1"/>
</dbReference>
<feature type="region of interest" description="Disordered" evidence="3">
    <location>
        <begin position="569"/>
        <end position="626"/>
    </location>
</feature>
<dbReference type="Proteomes" id="UP001058860">
    <property type="component" value="Chromosome"/>
</dbReference>
<organism evidence="6 7">
    <name type="scientific">Svornostia abyssi</name>
    <dbReference type="NCBI Taxonomy" id="2898438"/>
    <lineage>
        <taxon>Bacteria</taxon>
        <taxon>Bacillati</taxon>
        <taxon>Actinomycetota</taxon>
        <taxon>Thermoleophilia</taxon>
        <taxon>Solirubrobacterales</taxon>
        <taxon>Baekduiaceae</taxon>
        <taxon>Svornostia</taxon>
    </lineage>
</organism>
<dbReference type="PROSITE" id="PS51829">
    <property type="entry name" value="P_HOMO_B"/>
    <property type="match status" value="1"/>
</dbReference>
<dbReference type="Gene3D" id="2.60.120.260">
    <property type="entry name" value="Galactose-binding domain-like"/>
    <property type="match status" value="1"/>
</dbReference>
<feature type="domain" description="P/Homo B" evidence="5">
    <location>
        <begin position="313"/>
        <end position="490"/>
    </location>
</feature>
<evidence type="ECO:0000256" key="1">
    <source>
        <dbReference type="ARBA" id="ARBA00022670"/>
    </source>
</evidence>
<dbReference type="Gene3D" id="2.130.10.10">
    <property type="entry name" value="YVTN repeat-like/Quinoprotein amine dehydrogenase"/>
    <property type="match status" value="1"/>
</dbReference>
<keyword evidence="7" id="KW-1185">Reference proteome</keyword>
<sequence>MISRTPAPPSCLAALVLAGTLALSTAPAAQAQEPTATTFPANAQATGAITGGFDGQVWTPTATGLIAFNRTGTQSASFPTIAGAPWNDVTGGPDGRLWAGGQAQLLAPNLLPFTGVPSIAVSDIGTEQITDVAPGPDDNVWFTVPSANRFGFATPAGTATAFSLVGTTAEAGTLVSIATGGDGLLWFTKRFPGSIVRRNADGSLTSFTAGLDPGAQPFAIALGPDGNVWFTDGAAARAGRITPAGVITMFDAVASTDLIAGPDGNLWLAGGSTLSTGGVFTPRSLPADTLAVGADGNMWGVKLTNGAVSRLALGGQQFSNPTRIDVPATGNSGKAGLYPSPIAVSGLQGTVTKVTARLNGVHHRFANDLQVMLVGPGGQSTVLMASATTRSGDLNTVRHSLTGESIAFTAGGREPARRITSGVFSPIDSGFALNFEAPAPTTPSGGLAQFAGTQPNGTWNLFVVDSEGTPLTTGAIAGGWSLDIETTGAPAPPNPPAPPTPPDTPAPPPPPPAPQVIGAAAPRDTTPPTLRVTGVPKRTSLKALRRGLRVRVTPSEPVRLTATVAIRRTPGGSSASRCSPAPAPCRARPRCVSSRGSRAGRDGRSPRGWSSWRRTPWATVPPPCAP</sequence>